<dbReference type="SUPFAM" id="SSF88946">
    <property type="entry name" value="Sigma2 domain of RNA polymerase sigma factors"/>
    <property type="match status" value="1"/>
</dbReference>
<evidence type="ECO:0000256" key="2">
    <source>
        <dbReference type="ARBA" id="ARBA00023082"/>
    </source>
</evidence>
<keyword evidence="2" id="KW-0731">Sigma factor</keyword>
<sequence>MCNAEIVRYFALSQPKLRAFIRSMVFNPSDVDDILQEVAVIAIENSHRFDASRSIDAWVFGITRNRILKHFESHKRQNLCFSTELVDALTQAAEVDTDSHDSLEALHGCLEKIEQPHRDLLIKRHEPGVTARQLAREIGYTDTRMSRLLQTLYARLMNCVQNEISGVA</sequence>
<organism evidence="5 6">
    <name type="scientific">Rubripirellula tenax</name>
    <dbReference type="NCBI Taxonomy" id="2528015"/>
    <lineage>
        <taxon>Bacteria</taxon>
        <taxon>Pseudomonadati</taxon>
        <taxon>Planctomycetota</taxon>
        <taxon>Planctomycetia</taxon>
        <taxon>Pirellulales</taxon>
        <taxon>Pirellulaceae</taxon>
        <taxon>Rubripirellula</taxon>
    </lineage>
</organism>
<name>A0A5C6F5K5_9BACT</name>
<evidence type="ECO:0000259" key="4">
    <source>
        <dbReference type="Pfam" id="PF04542"/>
    </source>
</evidence>
<gene>
    <name evidence="5" type="ORF">Poly51_34700</name>
</gene>
<dbReference type="Pfam" id="PF04542">
    <property type="entry name" value="Sigma70_r2"/>
    <property type="match status" value="1"/>
</dbReference>
<dbReference type="EMBL" id="SJPW01000004">
    <property type="protein sequence ID" value="TWU54751.1"/>
    <property type="molecule type" value="Genomic_DNA"/>
</dbReference>
<feature type="domain" description="RNA polymerase sigma-70 region 2" evidence="4">
    <location>
        <begin position="14"/>
        <end position="76"/>
    </location>
</feature>
<dbReference type="GO" id="GO:0016987">
    <property type="term" value="F:sigma factor activity"/>
    <property type="evidence" value="ECO:0007669"/>
    <property type="project" value="UniProtKB-KW"/>
</dbReference>
<dbReference type="InterPro" id="IPR014284">
    <property type="entry name" value="RNA_pol_sigma-70_dom"/>
</dbReference>
<evidence type="ECO:0000313" key="6">
    <source>
        <dbReference type="Proteomes" id="UP000318288"/>
    </source>
</evidence>
<evidence type="ECO:0000256" key="3">
    <source>
        <dbReference type="ARBA" id="ARBA00023163"/>
    </source>
</evidence>
<proteinExistence type="predicted"/>
<dbReference type="RefSeq" id="WP_146458910.1">
    <property type="nucleotide sequence ID" value="NZ_SJPW01000004.1"/>
</dbReference>
<keyword evidence="6" id="KW-1185">Reference proteome</keyword>
<dbReference type="InterPro" id="IPR013325">
    <property type="entry name" value="RNA_pol_sigma_r2"/>
</dbReference>
<dbReference type="InterPro" id="IPR039425">
    <property type="entry name" value="RNA_pol_sigma-70-like"/>
</dbReference>
<dbReference type="Proteomes" id="UP000318288">
    <property type="component" value="Unassembled WGS sequence"/>
</dbReference>
<keyword evidence="1" id="KW-0805">Transcription regulation</keyword>
<dbReference type="PANTHER" id="PTHR43133:SF51">
    <property type="entry name" value="RNA POLYMERASE SIGMA FACTOR"/>
    <property type="match status" value="1"/>
</dbReference>
<comment type="caution">
    <text evidence="5">The sequence shown here is derived from an EMBL/GenBank/DDBJ whole genome shotgun (WGS) entry which is preliminary data.</text>
</comment>
<protein>
    <submittedName>
        <fullName evidence="5">RNA polymerase sigma factor SigZ</fullName>
    </submittedName>
</protein>
<evidence type="ECO:0000256" key="1">
    <source>
        <dbReference type="ARBA" id="ARBA00023015"/>
    </source>
</evidence>
<dbReference type="NCBIfam" id="TIGR02989">
    <property type="entry name" value="Sig-70_gvs1"/>
    <property type="match status" value="1"/>
</dbReference>
<dbReference type="PANTHER" id="PTHR43133">
    <property type="entry name" value="RNA POLYMERASE ECF-TYPE SIGMA FACTO"/>
    <property type="match status" value="1"/>
</dbReference>
<dbReference type="InterPro" id="IPR014331">
    <property type="entry name" value="RNA_pol_sigma70_ECF_RHOBA"/>
</dbReference>
<dbReference type="OrthoDB" id="9795666at2"/>
<reference evidence="5 6" key="1">
    <citation type="submission" date="2019-02" db="EMBL/GenBank/DDBJ databases">
        <title>Deep-cultivation of Planctomycetes and their phenomic and genomic characterization uncovers novel biology.</title>
        <authorList>
            <person name="Wiegand S."/>
            <person name="Jogler M."/>
            <person name="Boedeker C."/>
            <person name="Pinto D."/>
            <person name="Vollmers J."/>
            <person name="Rivas-Marin E."/>
            <person name="Kohn T."/>
            <person name="Peeters S.H."/>
            <person name="Heuer A."/>
            <person name="Rast P."/>
            <person name="Oberbeckmann S."/>
            <person name="Bunk B."/>
            <person name="Jeske O."/>
            <person name="Meyerdierks A."/>
            <person name="Storesund J.E."/>
            <person name="Kallscheuer N."/>
            <person name="Luecker S."/>
            <person name="Lage O.M."/>
            <person name="Pohl T."/>
            <person name="Merkel B.J."/>
            <person name="Hornburger P."/>
            <person name="Mueller R.-W."/>
            <person name="Bruemmer F."/>
            <person name="Labrenz M."/>
            <person name="Spormann A.M."/>
            <person name="Op Den Camp H."/>
            <person name="Overmann J."/>
            <person name="Amann R."/>
            <person name="Jetten M.S.M."/>
            <person name="Mascher T."/>
            <person name="Medema M.H."/>
            <person name="Devos D.P."/>
            <person name="Kaster A.-K."/>
            <person name="Ovreas L."/>
            <person name="Rohde M."/>
            <person name="Galperin M.Y."/>
            <person name="Jogler C."/>
        </authorList>
    </citation>
    <scope>NUCLEOTIDE SEQUENCE [LARGE SCALE GENOMIC DNA]</scope>
    <source>
        <strain evidence="5 6">Poly51</strain>
    </source>
</reference>
<keyword evidence="3" id="KW-0804">Transcription</keyword>
<evidence type="ECO:0000313" key="5">
    <source>
        <dbReference type="EMBL" id="TWU54751.1"/>
    </source>
</evidence>
<accession>A0A5C6F5K5</accession>
<dbReference type="GO" id="GO:0006352">
    <property type="term" value="P:DNA-templated transcription initiation"/>
    <property type="evidence" value="ECO:0007669"/>
    <property type="project" value="InterPro"/>
</dbReference>
<dbReference type="AlphaFoldDB" id="A0A5C6F5K5"/>
<dbReference type="NCBIfam" id="TIGR02937">
    <property type="entry name" value="sigma70-ECF"/>
    <property type="match status" value="1"/>
</dbReference>
<dbReference type="InterPro" id="IPR007627">
    <property type="entry name" value="RNA_pol_sigma70_r2"/>
</dbReference>
<dbReference type="Gene3D" id="1.10.1740.10">
    <property type="match status" value="1"/>
</dbReference>